<keyword evidence="2" id="KW-0732">Signal</keyword>
<keyword evidence="4" id="KW-1185">Reference proteome</keyword>
<proteinExistence type="predicted"/>
<dbReference type="EMBL" id="JAAMPI010000323">
    <property type="protein sequence ID" value="KAF4632718.1"/>
    <property type="molecule type" value="Genomic_DNA"/>
</dbReference>
<accession>A0A8H4RP26</accession>
<feature type="region of interest" description="Disordered" evidence="1">
    <location>
        <begin position="79"/>
        <end position="135"/>
    </location>
</feature>
<evidence type="ECO:0000313" key="3">
    <source>
        <dbReference type="EMBL" id="KAF4632718.1"/>
    </source>
</evidence>
<evidence type="ECO:0000313" key="4">
    <source>
        <dbReference type="Proteomes" id="UP000566819"/>
    </source>
</evidence>
<reference evidence="3 4" key="1">
    <citation type="submission" date="2020-03" db="EMBL/GenBank/DDBJ databases">
        <title>Draft Genome Sequence of Cudoniella acicularis.</title>
        <authorList>
            <person name="Buettner E."/>
            <person name="Kellner H."/>
        </authorList>
    </citation>
    <scope>NUCLEOTIDE SEQUENCE [LARGE SCALE GENOMIC DNA]</scope>
    <source>
        <strain evidence="3 4">DSM 108380</strain>
    </source>
</reference>
<dbReference type="Proteomes" id="UP000566819">
    <property type="component" value="Unassembled WGS sequence"/>
</dbReference>
<gene>
    <name evidence="3" type="ORF">G7Y89_g5405</name>
</gene>
<organism evidence="3 4">
    <name type="scientific">Cudoniella acicularis</name>
    <dbReference type="NCBI Taxonomy" id="354080"/>
    <lineage>
        <taxon>Eukaryota</taxon>
        <taxon>Fungi</taxon>
        <taxon>Dikarya</taxon>
        <taxon>Ascomycota</taxon>
        <taxon>Pezizomycotina</taxon>
        <taxon>Leotiomycetes</taxon>
        <taxon>Helotiales</taxon>
        <taxon>Tricladiaceae</taxon>
        <taxon>Cudoniella</taxon>
    </lineage>
</organism>
<comment type="caution">
    <text evidence="3">The sequence shown here is derived from an EMBL/GenBank/DDBJ whole genome shotgun (WGS) entry which is preliminary data.</text>
</comment>
<dbReference type="AlphaFoldDB" id="A0A8H4RP26"/>
<sequence length="378" mass="41298">MRLLQKKNVLVLAFAVWGISIAQGRDLPIIEDLKHAVLGEEEPSKLLCTQPSLEPESVPTLPRSPIEFEIVSHEIEAPPKNPFKLGDLTEPGHPSGPGSPKPGQPVIGGTPHTPAKPADPVKPADPSDTSDDIAEPCARGLTLTGRCAALNSELTYEQYSTKGKTRMQALDAKLQSIKQDQTKTLLQDKPLDPNAHEVLSSNPSYEFEDIQPNVNINDPKMFQNVLEVFSALRLDITKLFKRSKIDASGEVPENIGEKVQENILDNYFSTPGDDEVIICNKNDLEGANVAPGKDKIQNWTPLFYQQINKVYVGTVPDIKYVIREAVINSATQKTILRAHSDMPGNVVNGKGTWDPRSPNPEEQNAATALIETPNGNGV</sequence>
<feature type="signal peptide" evidence="2">
    <location>
        <begin position="1"/>
        <end position="24"/>
    </location>
</feature>
<feature type="chain" id="PRO_5034062249" evidence="2">
    <location>
        <begin position="25"/>
        <end position="378"/>
    </location>
</feature>
<name>A0A8H4RP26_9HELO</name>
<evidence type="ECO:0000256" key="1">
    <source>
        <dbReference type="SAM" id="MobiDB-lite"/>
    </source>
</evidence>
<protein>
    <submittedName>
        <fullName evidence="3">Uncharacterized protein</fullName>
    </submittedName>
</protein>
<evidence type="ECO:0000256" key="2">
    <source>
        <dbReference type="SAM" id="SignalP"/>
    </source>
</evidence>